<keyword evidence="2 3" id="KW-0687">Ribonucleoprotein</keyword>
<evidence type="ECO:0000256" key="2">
    <source>
        <dbReference type="ARBA" id="ARBA00023274"/>
    </source>
</evidence>
<dbReference type="SMART" id="SM01377">
    <property type="entry name" value="Ribosomal_L40e"/>
    <property type="match status" value="1"/>
</dbReference>
<dbReference type="Proteomes" id="UP000199076">
    <property type="component" value="Unassembled WGS sequence"/>
</dbReference>
<keyword evidence="1 3" id="KW-0689">Ribosomal protein</keyword>
<dbReference type="InterPro" id="IPR038587">
    <property type="entry name" value="Ribosomal_eL40_sf"/>
</dbReference>
<dbReference type="SUPFAM" id="SSF57829">
    <property type="entry name" value="Zn-binding ribosomal proteins"/>
    <property type="match status" value="1"/>
</dbReference>
<dbReference type="GO" id="GO:0006412">
    <property type="term" value="P:translation"/>
    <property type="evidence" value="ECO:0007669"/>
    <property type="project" value="UniProtKB-UniRule"/>
</dbReference>
<gene>
    <name evidence="3" type="primary">rpl40e</name>
    <name evidence="5" type="ORF">SAMN05216218_106168</name>
</gene>
<dbReference type="HAMAP" id="MF_00788">
    <property type="entry name" value="Ribosomal_eL40"/>
    <property type="match status" value="1"/>
</dbReference>
<dbReference type="RefSeq" id="WP_092691184.1">
    <property type="nucleotide sequence ID" value="NZ_FNBK01000006.1"/>
</dbReference>
<dbReference type="InterPro" id="IPR023657">
    <property type="entry name" value="Ribosomal_eL40_arc"/>
</dbReference>
<feature type="domain" description="Large ribosomal subunit protein eL40" evidence="4">
    <location>
        <begin position="1"/>
        <end position="46"/>
    </location>
</feature>
<evidence type="ECO:0000313" key="5">
    <source>
        <dbReference type="EMBL" id="SDF44640.1"/>
    </source>
</evidence>
<dbReference type="AlphaFoldDB" id="A0A1G7L6E8"/>
<dbReference type="EMBL" id="FNBK01000006">
    <property type="protein sequence ID" value="SDF44640.1"/>
    <property type="molecule type" value="Genomic_DNA"/>
</dbReference>
<proteinExistence type="inferred from homology"/>
<dbReference type="GO" id="GO:1990904">
    <property type="term" value="C:ribonucleoprotein complex"/>
    <property type="evidence" value="ECO:0007669"/>
    <property type="project" value="UniProtKB-KW"/>
</dbReference>
<protein>
    <recommendedName>
        <fullName evidence="3">Large ribosomal subunit protein eL40</fullName>
    </recommendedName>
</protein>
<accession>A0A1G7L6E8</accession>
<dbReference type="STRING" id="660518.SAMN05216218_106168"/>
<reference evidence="6" key="1">
    <citation type="submission" date="2016-10" db="EMBL/GenBank/DDBJ databases">
        <authorList>
            <person name="Varghese N."/>
            <person name="Submissions S."/>
        </authorList>
    </citation>
    <scope>NUCLEOTIDE SEQUENCE [LARGE SCALE GENOMIC DNA]</scope>
    <source>
        <strain evidence="6">IBRC-M 10760</strain>
    </source>
</reference>
<comment type="similarity">
    <text evidence="3">Belongs to the eukaryotic ribosomal protein eL40 family.</text>
</comment>
<evidence type="ECO:0000313" key="6">
    <source>
        <dbReference type="Proteomes" id="UP000199076"/>
    </source>
</evidence>
<dbReference type="Gene3D" id="4.10.1060.50">
    <property type="match status" value="1"/>
</dbReference>
<evidence type="ECO:0000259" key="4">
    <source>
        <dbReference type="SMART" id="SM01377"/>
    </source>
</evidence>
<dbReference type="PANTHER" id="PTHR39649">
    <property type="entry name" value="50S RIBOSOMAL PROTEIN L40E"/>
    <property type="match status" value="1"/>
</dbReference>
<dbReference type="InterPro" id="IPR001975">
    <property type="entry name" value="Ribosomal_eL40_dom"/>
</dbReference>
<sequence>MATFEKAEDRILAKMICMRCNARNPNEADRCRKCGYGNLRPKNRERNAA</sequence>
<dbReference type="OrthoDB" id="45138at2157"/>
<dbReference type="PANTHER" id="PTHR39649:SF1">
    <property type="entry name" value="LARGE RIBOSOMAL SUBUNIT PROTEIN EL40"/>
    <property type="match status" value="1"/>
</dbReference>
<dbReference type="GO" id="GO:0005840">
    <property type="term" value="C:ribosome"/>
    <property type="evidence" value="ECO:0007669"/>
    <property type="project" value="UniProtKB-KW"/>
</dbReference>
<dbReference type="GO" id="GO:0003735">
    <property type="term" value="F:structural constituent of ribosome"/>
    <property type="evidence" value="ECO:0007669"/>
    <property type="project" value="InterPro"/>
</dbReference>
<dbReference type="Pfam" id="PF01020">
    <property type="entry name" value="Ribosomal_L40e"/>
    <property type="match status" value="1"/>
</dbReference>
<keyword evidence="6" id="KW-1185">Reference proteome</keyword>
<name>A0A1G7L6E8_9EURY</name>
<dbReference type="InterPro" id="IPR011332">
    <property type="entry name" value="Ribosomal_zn-bd"/>
</dbReference>
<organism evidence="5 6">
    <name type="scientific">Halorientalis regularis</name>
    <dbReference type="NCBI Taxonomy" id="660518"/>
    <lineage>
        <taxon>Archaea</taxon>
        <taxon>Methanobacteriati</taxon>
        <taxon>Methanobacteriota</taxon>
        <taxon>Stenosarchaea group</taxon>
        <taxon>Halobacteria</taxon>
        <taxon>Halobacteriales</taxon>
        <taxon>Haloarculaceae</taxon>
        <taxon>Halorientalis</taxon>
    </lineage>
</organism>
<evidence type="ECO:0000256" key="3">
    <source>
        <dbReference type="HAMAP-Rule" id="MF_00788"/>
    </source>
</evidence>
<dbReference type="NCBIfam" id="NF003161">
    <property type="entry name" value="PRK04136.1"/>
    <property type="match status" value="1"/>
</dbReference>
<evidence type="ECO:0000256" key="1">
    <source>
        <dbReference type="ARBA" id="ARBA00022980"/>
    </source>
</evidence>